<feature type="domain" description="XPG-I" evidence="1">
    <location>
        <begin position="120"/>
        <end position="191"/>
    </location>
</feature>
<dbReference type="SUPFAM" id="SSF88723">
    <property type="entry name" value="PIN domain-like"/>
    <property type="match status" value="1"/>
</dbReference>
<gene>
    <name evidence="2" type="ORF">LshimejAT787_1601840</name>
</gene>
<dbReference type="InterPro" id="IPR006084">
    <property type="entry name" value="XPG/Rad2"/>
</dbReference>
<dbReference type="Gene3D" id="3.40.50.1010">
    <property type="entry name" value="5'-nuclease"/>
    <property type="match status" value="2"/>
</dbReference>
<evidence type="ECO:0000313" key="3">
    <source>
        <dbReference type="Proteomes" id="UP001063166"/>
    </source>
</evidence>
<dbReference type="SUPFAM" id="SSF47807">
    <property type="entry name" value="5' to 3' exonuclease, C-terminal subdomain"/>
    <property type="match status" value="1"/>
</dbReference>
<dbReference type="EMBL" id="BRPK01000016">
    <property type="protein sequence ID" value="GLB44254.1"/>
    <property type="molecule type" value="Genomic_DNA"/>
</dbReference>
<evidence type="ECO:0000313" key="2">
    <source>
        <dbReference type="EMBL" id="GLB44254.1"/>
    </source>
</evidence>
<dbReference type="AlphaFoldDB" id="A0A9P3PZ44"/>
<proteinExistence type="predicted"/>
<organism evidence="2 3">
    <name type="scientific">Lyophyllum shimeji</name>
    <name type="common">Hon-shimeji</name>
    <name type="synonym">Tricholoma shimeji</name>
    <dbReference type="NCBI Taxonomy" id="47721"/>
    <lineage>
        <taxon>Eukaryota</taxon>
        <taxon>Fungi</taxon>
        <taxon>Dikarya</taxon>
        <taxon>Basidiomycota</taxon>
        <taxon>Agaricomycotina</taxon>
        <taxon>Agaricomycetes</taxon>
        <taxon>Agaricomycetidae</taxon>
        <taxon>Agaricales</taxon>
        <taxon>Tricholomatineae</taxon>
        <taxon>Lyophyllaceae</taxon>
        <taxon>Lyophyllum</taxon>
    </lineage>
</organism>
<dbReference type="SMART" id="SM00484">
    <property type="entry name" value="XPGI"/>
    <property type="match status" value="1"/>
</dbReference>
<keyword evidence="3" id="KW-1185">Reference proteome</keyword>
<dbReference type="GO" id="GO:0006281">
    <property type="term" value="P:DNA repair"/>
    <property type="evidence" value="ECO:0007669"/>
    <property type="project" value="UniProtKB-ARBA"/>
</dbReference>
<evidence type="ECO:0000259" key="1">
    <source>
        <dbReference type="SMART" id="SM00484"/>
    </source>
</evidence>
<accession>A0A9P3PZ44</accession>
<dbReference type="Gene3D" id="1.10.150.20">
    <property type="entry name" value="5' to 3' exonuclease, C-terminal subdomain"/>
    <property type="match status" value="1"/>
</dbReference>
<protein>
    <submittedName>
        <fullName evidence="2">PIN domain-like protein</fullName>
    </submittedName>
</protein>
<sequence>MGITGLWKTVEPASSEHSLLNLATIEGYMRNPERRYLLLGVDMNLWIDSCQAAFQTAGLHTHAGENPELRAFHFKLCRYLKLPVVLVFVPDGQGRPSVKRGRAVRSQPLWMGEYVQELVTAFGFYVHQAPGEAEAELAKLNSLGMIDSILTDDSDTLVFGGESIIRSVPRSNNFDRILLYTADSIEHSDGVKLTRGGLLLFALLAGGDYDPGIDGCGAKTAHALAECGFGDTLLDAANSMSGTAMQAFLYGWREELRSELESNSRGHLNRQSPELAQKITADFPNLAVLDSYLNPLTSWSLESPNKIPNTADWRSREPMIPRITAFCVQHFGWGRNHAVVKHFRAKLWEGVAFRMVCSPLIRYNSTTHKLATPMANMVVLSHTTSKTLVSRSTPSRRLKISTRNFQALMGPCWADVLLEGSAIHVHVPTCILEQSAASPVLKMHTEATAVITNEIIDLTNSETEILDDDAEYFLLRDH</sequence>
<reference evidence="2" key="1">
    <citation type="submission" date="2022-07" db="EMBL/GenBank/DDBJ databases">
        <title>The genome of Lyophyllum shimeji provides insight into the initial evolution of ectomycorrhizal fungal genome.</title>
        <authorList>
            <person name="Kobayashi Y."/>
            <person name="Shibata T."/>
            <person name="Hirakawa H."/>
            <person name="Shigenobu S."/>
            <person name="Nishiyama T."/>
            <person name="Yamada A."/>
            <person name="Hasebe M."/>
            <person name="Kawaguchi M."/>
        </authorList>
    </citation>
    <scope>NUCLEOTIDE SEQUENCE</scope>
    <source>
        <strain evidence="2">AT787</strain>
    </source>
</reference>
<dbReference type="PRINTS" id="PR00853">
    <property type="entry name" value="XPGRADSUPER"/>
</dbReference>
<dbReference type="PANTHER" id="PTHR11081">
    <property type="entry name" value="FLAP ENDONUCLEASE FAMILY MEMBER"/>
    <property type="match status" value="1"/>
</dbReference>
<dbReference type="InterPro" id="IPR036279">
    <property type="entry name" value="5-3_exonuclease_C_sf"/>
</dbReference>
<dbReference type="InterPro" id="IPR006086">
    <property type="entry name" value="XPG-I_dom"/>
</dbReference>
<dbReference type="InterPro" id="IPR029060">
    <property type="entry name" value="PIN-like_dom_sf"/>
</dbReference>
<dbReference type="GO" id="GO:0017108">
    <property type="term" value="F:5'-flap endonuclease activity"/>
    <property type="evidence" value="ECO:0007669"/>
    <property type="project" value="TreeGrafter"/>
</dbReference>
<dbReference type="OrthoDB" id="3005703at2759"/>
<dbReference type="Proteomes" id="UP001063166">
    <property type="component" value="Unassembled WGS sequence"/>
</dbReference>
<dbReference type="Pfam" id="PF00867">
    <property type="entry name" value="XPG_I"/>
    <property type="match status" value="1"/>
</dbReference>
<dbReference type="PANTHER" id="PTHR11081:SF75">
    <property type="entry name" value="ENDONUCLEASE, PUTATIVE (AFU_ORTHOLOGUE AFUA_3G13260)-RELATED"/>
    <property type="match status" value="1"/>
</dbReference>
<comment type="caution">
    <text evidence="2">The sequence shown here is derived from an EMBL/GenBank/DDBJ whole genome shotgun (WGS) entry which is preliminary data.</text>
</comment>
<name>A0A9P3PZ44_LYOSH</name>
<dbReference type="CDD" id="cd09870">
    <property type="entry name" value="PIN_YEN1"/>
    <property type="match status" value="1"/>
</dbReference>